<dbReference type="GO" id="GO:0046872">
    <property type="term" value="F:metal ion binding"/>
    <property type="evidence" value="ECO:0007669"/>
    <property type="project" value="UniProtKB-KW"/>
</dbReference>
<name>A0ABD3WXS2_SINWO</name>
<dbReference type="Proteomes" id="UP001634394">
    <property type="component" value="Unassembled WGS sequence"/>
</dbReference>
<dbReference type="PANTHER" id="PTHR45953:SF1">
    <property type="entry name" value="IDURONATE 2-SULFATASE"/>
    <property type="match status" value="1"/>
</dbReference>
<proteinExistence type="inferred from homology"/>
<dbReference type="InterPro" id="IPR000917">
    <property type="entry name" value="Sulfatase_N"/>
</dbReference>
<evidence type="ECO:0000259" key="5">
    <source>
        <dbReference type="Pfam" id="PF00884"/>
    </source>
</evidence>
<dbReference type="SUPFAM" id="SSF53649">
    <property type="entry name" value="Alkaline phosphatase-like"/>
    <property type="match status" value="1"/>
</dbReference>
<dbReference type="InterPro" id="IPR017850">
    <property type="entry name" value="Alkaline_phosphatase_core_sf"/>
</dbReference>
<organism evidence="6 7">
    <name type="scientific">Sinanodonta woodiana</name>
    <name type="common">Chinese pond mussel</name>
    <name type="synonym">Anodonta woodiana</name>
    <dbReference type="NCBI Taxonomy" id="1069815"/>
    <lineage>
        <taxon>Eukaryota</taxon>
        <taxon>Metazoa</taxon>
        <taxon>Spiralia</taxon>
        <taxon>Lophotrochozoa</taxon>
        <taxon>Mollusca</taxon>
        <taxon>Bivalvia</taxon>
        <taxon>Autobranchia</taxon>
        <taxon>Heteroconchia</taxon>
        <taxon>Palaeoheterodonta</taxon>
        <taxon>Unionida</taxon>
        <taxon>Unionoidea</taxon>
        <taxon>Unionidae</taxon>
        <taxon>Unioninae</taxon>
        <taxon>Sinanodonta</taxon>
    </lineage>
</organism>
<dbReference type="Pfam" id="PF00884">
    <property type="entry name" value="Sulfatase"/>
    <property type="match status" value="1"/>
</dbReference>
<dbReference type="GO" id="GO:0016787">
    <property type="term" value="F:hydrolase activity"/>
    <property type="evidence" value="ECO:0007669"/>
    <property type="project" value="UniProtKB-KW"/>
</dbReference>
<gene>
    <name evidence="6" type="ORF">ACJMK2_031109</name>
</gene>
<sequence length="451" mass="50911">MDITQVCPGPDGRRYMNLVCPVDVKTQPGGTLPDIESTDFAIRFLKNYSLETKGKPFFLAVGYQKPHIPLKYPKEYLALYPLSNISLAKDNTYPVNLPPVAWNPWTDLRERDDVKNLNISLPYGPIPLDFQLLIRQSYYAATSYMDNEVGRLLAAVDATGHANNTVIVFFGDHGWSLGEHQEWSKYSNFEVSVNVPLIIYVPGMTASLASPGRTFHHINPLDALITNHEPTHESTALKYEGFAKSLYVDNDLPKFTLSSLDSKDSSDILNNDETSIRYRYELVELVDIFPTLSQLAGLQVPLTCPVNSSTSIFCTEGVSLVPLLTLAFDNSSSDEPSIKWKSAVFSQYPRPSDFPMDNSDEPSLHDIQIMGYSMKTVNYSYTEWVGFDPHSFTMNWSDYHARELYIHDLDPFENNNVVSLRQYQSLVDELSQKLHDGWRHAFVGAQGDNPP</sequence>
<comment type="caution">
    <text evidence="6">The sequence shown here is derived from an EMBL/GenBank/DDBJ whole genome shotgun (WGS) entry which is preliminary data.</text>
</comment>
<evidence type="ECO:0000256" key="4">
    <source>
        <dbReference type="ARBA" id="ARBA00022801"/>
    </source>
</evidence>
<evidence type="ECO:0000256" key="2">
    <source>
        <dbReference type="ARBA" id="ARBA00008779"/>
    </source>
</evidence>
<protein>
    <recommendedName>
        <fullName evidence="5">Sulfatase N-terminal domain-containing protein</fullName>
    </recommendedName>
</protein>
<keyword evidence="3" id="KW-0479">Metal-binding</keyword>
<comment type="cofactor">
    <cofactor evidence="1">
        <name>Ca(2+)</name>
        <dbReference type="ChEBI" id="CHEBI:29108"/>
    </cofactor>
</comment>
<evidence type="ECO:0000313" key="7">
    <source>
        <dbReference type="Proteomes" id="UP001634394"/>
    </source>
</evidence>
<feature type="domain" description="Sulfatase N-terminal" evidence="5">
    <location>
        <begin position="31"/>
        <end position="207"/>
    </location>
</feature>
<dbReference type="AlphaFoldDB" id="A0ABD3WXS2"/>
<accession>A0ABD3WXS2</accession>
<dbReference type="EMBL" id="JBJQND010000004">
    <property type="protein sequence ID" value="KAL3878779.1"/>
    <property type="molecule type" value="Genomic_DNA"/>
</dbReference>
<evidence type="ECO:0000256" key="3">
    <source>
        <dbReference type="ARBA" id="ARBA00022723"/>
    </source>
</evidence>
<dbReference type="PANTHER" id="PTHR45953">
    <property type="entry name" value="IDURONATE 2-SULFATASE"/>
    <property type="match status" value="1"/>
</dbReference>
<reference evidence="6 7" key="1">
    <citation type="submission" date="2024-11" db="EMBL/GenBank/DDBJ databases">
        <title>Chromosome-level genome assembly of the freshwater bivalve Anodonta woodiana.</title>
        <authorList>
            <person name="Chen X."/>
        </authorList>
    </citation>
    <scope>NUCLEOTIDE SEQUENCE [LARGE SCALE GENOMIC DNA]</scope>
    <source>
        <strain evidence="6">MN2024</strain>
        <tissue evidence="6">Gills</tissue>
    </source>
</reference>
<evidence type="ECO:0000256" key="1">
    <source>
        <dbReference type="ARBA" id="ARBA00001913"/>
    </source>
</evidence>
<evidence type="ECO:0000313" key="6">
    <source>
        <dbReference type="EMBL" id="KAL3878779.1"/>
    </source>
</evidence>
<keyword evidence="4" id="KW-0378">Hydrolase</keyword>
<keyword evidence="7" id="KW-1185">Reference proteome</keyword>
<comment type="similarity">
    <text evidence="2">Belongs to the sulfatase family.</text>
</comment>
<dbReference type="Gene3D" id="3.40.720.10">
    <property type="entry name" value="Alkaline Phosphatase, subunit A"/>
    <property type="match status" value="2"/>
</dbReference>